<sequence length="436" mass="49831">MSRKVKLAVIGAGNRYFFAYSPYIKKHSDTIELVAVSDIIEYRVNLVGDFHNLKKEQRFLDWKKMLKYIKDKKVDGIFITTSDLDHYIPAMECLRQGYNLLLEKPISPNIRECIDIVNLANEKKLIVMVAHVLRYTPFFKKMKEIINSGSIGDIQSIAHNENILSFHYAHSFVRGIWNNSNTSSPIILSKSCHDLDIILYLIGDDKECVYVSGFGSLKHFKKDNAPYGSEEICSSKCPIYKTCPYSVDIYYNLMDKKEISYSTVVAPENTKKSLSKNLKNGPYGRCVYYCDNNVCDNMSSIIEFDNGITATFSLSAFTDDISRTIKIMGSHGQIRGNTENDTIEVAIFGKGKGDYKNKYIKIYHPLKEEKKYNREISGHDGGDDRFLSKFIETLKGDYKEAFPVSVSLKSHIMAFALEKSRLEHKVVKISDFIKQN</sequence>
<evidence type="ECO:0000313" key="4">
    <source>
        <dbReference type="Proteomes" id="UP000324707"/>
    </source>
</evidence>
<dbReference type="PANTHER" id="PTHR43377">
    <property type="entry name" value="BILIVERDIN REDUCTASE A"/>
    <property type="match status" value="1"/>
</dbReference>
<accession>A0A5C8EBP7</accession>
<dbReference type="InterPro" id="IPR004104">
    <property type="entry name" value="Gfo/Idh/MocA-like_OxRdtase_C"/>
</dbReference>
<comment type="caution">
    <text evidence="3">The sequence shown here is derived from an EMBL/GenBank/DDBJ whole genome shotgun (WGS) entry which is preliminary data.</text>
</comment>
<feature type="domain" description="Gfo/Idh/MocA-like oxidoreductase N-terminal" evidence="1">
    <location>
        <begin position="6"/>
        <end position="131"/>
    </location>
</feature>
<dbReference type="Proteomes" id="UP000324707">
    <property type="component" value="Unassembled WGS sequence"/>
</dbReference>
<dbReference type="Gene3D" id="3.40.50.720">
    <property type="entry name" value="NAD(P)-binding Rossmann-like Domain"/>
    <property type="match status" value="1"/>
</dbReference>
<dbReference type="InterPro" id="IPR036291">
    <property type="entry name" value="NAD(P)-bd_dom_sf"/>
</dbReference>
<gene>
    <name evidence="3" type="ORF">EPJ69_01395</name>
</gene>
<dbReference type="InterPro" id="IPR051450">
    <property type="entry name" value="Gfo/Idh/MocA_Oxidoreductases"/>
</dbReference>
<dbReference type="Gene3D" id="3.30.360.10">
    <property type="entry name" value="Dihydrodipicolinate Reductase, domain 2"/>
    <property type="match status" value="1"/>
</dbReference>
<dbReference type="RefSeq" id="WP_147735600.1">
    <property type="nucleotide sequence ID" value="NZ_SAXX01000003.1"/>
</dbReference>
<dbReference type="Pfam" id="PF01408">
    <property type="entry name" value="GFO_IDH_MocA"/>
    <property type="match status" value="1"/>
</dbReference>
<name>A0A5C8EBP7_9SPIR</name>
<dbReference type="GO" id="GO:0000166">
    <property type="term" value="F:nucleotide binding"/>
    <property type="evidence" value="ECO:0007669"/>
    <property type="project" value="InterPro"/>
</dbReference>
<feature type="domain" description="Gfo/Idh/MocA-like oxidoreductase C-terminal" evidence="2">
    <location>
        <begin position="143"/>
        <end position="428"/>
    </location>
</feature>
<evidence type="ECO:0000259" key="2">
    <source>
        <dbReference type="Pfam" id="PF02894"/>
    </source>
</evidence>
<dbReference type="AlphaFoldDB" id="A0A5C8EBP7"/>
<evidence type="ECO:0000259" key="1">
    <source>
        <dbReference type="Pfam" id="PF01408"/>
    </source>
</evidence>
<dbReference type="PANTHER" id="PTHR43377:SF2">
    <property type="entry name" value="BINDING ROSSMANN FOLD OXIDOREDUCTASE, PUTATIVE (AFU_ORTHOLOGUE AFUA_4G00560)-RELATED"/>
    <property type="match status" value="1"/>
</dbReference>
<dbReference type="SUPFAM" id="SSF55347">
    <property type="entry name" value="Glyceraldehyde-3-phosphate dehydrogenase-like, C-terminal domain"/>
    <property type="match status" value="1"/>
</dbReference>
<dbReference type="EMBL" id="SAXX01000003">
    <property type="protein sequence ID" value="TXJ34858.1"/>
    <property type="molecule type" value="Genomic_DNA"/>
</dbReference>
<dbReference type="Pfam" id="PF02894">
    <property type="entry name" value="GFO_IDH_MocA_C"/>
    <property type="match status" value="1"/>
</dbReference>
<dbReference type="InterPro" id="IPR000683">
    <property type="entry name" value="Gfo/Idh/MocA-like_OxRdtase_N"/>
</dbReference>
<reference evidence="3 4" key="1">
    <citation type="journal article" date="1992" name="Lakartidningen">
        <title>[Penicillin V and not amoxicillin is the first choice preparation in acute otitis].</title>
        <authorList>
            <person name="Kamme C."/>
            <person name="Lundgren K."/>
            <person name="Prellner K."/>
        </authorList>
    </citation>
    <scope>NUCLEOTIDE SEQUENCE [LARGE SCALE GENOMIC DNA]</scope>
    <source>
        <strain evidence="3 4">PC5538III-lc</strain>
    </source>
</reference>
<organism evidence="3 4">
    <name type="scientific">Brachyspira aalborgi</name>
    <dbReference type="NCBI Taxonomy" id="29522"/>
    <lineage>
        <taxon>Bacteria</taxon>
        <taxon>Pseudomonadati</taxon>
        <taxon>Spirochaetota</taxon>
        <taxon>Spirochaetia</taxon>
        <taxon>Brachyspirales</taxon>
        <taxon>Brachyspiraceae</taxon>
        <taxon>Brachyspira</taxon>
    </lineage>
</organism>
<dbReference type="SUPFAM" id="SSF51735">
    <property type="entry name" value="NAD(P)-binding Rossmann-fold domains"/>
    <property type="match status" value="1"/>
</dbReference>
<evidence type="ECO:0000313" key="3">
    <source>
        <dbReference type="EMBL" id="TXJ34858.1"/>
    </source>
</evidence>
<proteinExistence type="predicted"/>
<protein>
    <submittedName>
        <fullName evidence="3">Gfo/Idh/MocA family oxidoreductase</fullName>
    </submittedName>
</protein>